<evidence type="ECO:0000256" key="1">
    <source>
        <dbReference type="SAM" id="MobiDB-lite"/>
    </source>
</evidence>
<keyword evidence="3" id="KW-1185">Reference proteome</keyword>
<evidence type="ECO:0000313" key="2">
    <source>
        <dbReference type="EMBL" id="KAK7930590.1"/>
    </source>
</evidence>
<dbReference type="Proteomes" id="UP001460270">
    <property type="component" value="Unassembled WGS sequence"/>
</dbReference>
<dbReference type="AlphaFoldDB" id="A0AAW0PLM7"/>
<feature type="region of interest" description="Disordered" evidence="1">
    <location>
        <begin position="1"/>
        <end position="107"/>
    </location>
</feature>
<name>A0AAW0PLM7_9GOBI</name>
<feature type="compositionally biased region" description="Basic and acidic residues" evidence="1">
    <location>
        <begin position="84"/>
        <end position="97"/>
    </location>
</feature>
<evidence type="ECO:0000313" key="3">
    <source>
        <dbReference type="Proteomes" id="UP001460270"/>
    </source>
</evidence>
<accession>A0AAW0PLM7</accession>
<dbReference type="EMBL" id="JBBPFD010000004">
    <property type="protein sequence ID" value="KAK7930590.1"/>
    <property type="molecule type" value="Genomic_DNA"/>
</dbReference>
<feature type="compositionally biased region" description="Basic and acidic residues" evidence="1">
    <location>
        <begin position="60"/>
        <end position="76"/>
    </location>
</feature>
<protein>
    <submittedName>
        <fullName evidence="2">Uncharacterized protein</fullName>
    </submittedName>
</protein>
<proteinExistence type="predicted"/>
<organism evidence="2 3">
    <name type="scientific">Mugilogobius chulae</name>
    <name type="common">yellowstripe goby</name>
    <dbReference type="NCBI Taxonomy" id="88201"/>
    <lineage>
        <taxon>Eukaryota</taxon>
        <taxon>Metazoa</taxon>
        <taxon>Chordata</taxon>
        <taxon>Craniata</taxon>
        <taxon>Vertebrata</taxon>
        <taxon>Euteleostomi</taxon>
        <taxon>Actinopterygii</taxon>
        <taxon>Neopterygii</taxon>
        <taxon>Teleostei</taxon>
        <taxon>Neoteleostei</taxon>
        <taxon>Acanthomorphata</taxon>
        <taxon>Gobiaria</taxon>
        <taxon>Gobiiformes</taxon>
        <taxon>Gobioidei</taxon>
        <taxon>Gobiidae</taxon>
        <taxon>Gobionellinae</taxon>
        <taxon>Mugilogobius</taxon>
    </lineage>
</organism>
<comment type="caution">
    <text evidence="2">The sequence shown here is derived from an EMBL/GenBank/DDBJ whole genome shotgun (WGS) entry which is preliminary data.</text>
</comment>
<gene>
    <name evidence="2" type="ORF">WMY93_006985</name>
</gene>
<reference evidence="3" key="1">
    <citation type="submission" date="2024-04" db="EMBL/GenBank/DDBJ databases">
        <title>Salinicola lusitanus LLJ914,a marine bacterium isolated from the Okinawa Trough.</title>
        <authorList>
            <person name="Li J."/>
        </authorList>
    </citation>
    <scope>NUCLEOTIDE SEQUENCE [LARGE SCALE GENOMIC DNA]</scope>
</reference>
<sequence length="107" mass="11874">MKLAGLLAGREGQGTTGTDRGEKDRDRTIPPTWLEISPRYCTRAISWGVPVPPRSPTEPHTTEPRTGTDQRTETPRTRRTTQSETEKQTRAANERITHVPLADAGDP</sequence>
<feature type="compositionally biased region" description="Basic and acidic residues" evidence="1">
    <location>
        <begin position="19"/>
        <end position="28"/>
    </location>
</feature>